<reference evidence="4" key="1">
    <citation type="submission" date="2023-10" db="EMBL/GenBank/DDBJ databases">
        <authorList>
            <person name="Chen Y."/>
            <person name="Shah S."/>
            <person name="Dougan E. K."/>
            <person name="Thang M."/>
            <person name="Chan C."/>
        </authorList>
    </citation>
    <scope>NUCLEOTIDE SEQUENCE [LARGE SCALE GENOMIC DNA]</scope>
</reference>
<evidence type="ECO:0000256" key="1">
    <source>
        <dbReference type="SAM" id="MobiDB-lite"/>
    </source>
</evidence>
<proteinExistence type="predicted"/>
<sequence>MAPPWPLRPARWALAMMASLACPTRCASSAVREPMPTVAQCPHCGFAEWTCTSQCSPLLGIEFNFSHEADGCFEAIPGNDRTLFWDTDAYCIFPEADEVLGLTCDEMHKYTMDSPYVLHLDRCSLSSTSTMTVLEECHWTCKFGRPFYRCIWTFDPEGEFDHNGVSTLEKCWLVESCTSSFKQKVEAVCRPMDLWTQAGLSELENQHLQEQLMLLGNSHSDAAEELVAALTSAGLSEEDAAAAWDKYNEVVEELKSHAEALSEAGLNADDGSTAGTVVTTVLLNGVSYMLLVGDAEHTKSSEDTVKAVIIEAAGGDYTIDDVMVEFRRSSRRDGSMVIEATLETHGAFTATLVQFNLKRAETLGADILAALQALPFFVADGPVSVGSVKVEVLSQGEDDEYVDLAAQVAAYKELAARQQRDIEDSQEKTAQLAVIIIVMGAVILCLGAVSAALCVARKRSEKVLPPTESNRVVIGRPVGQGEPAALGSVAVHAPAGEKGGAALPAPTGIIDAVPLRRPLEKPGAGSTGGTGLKGLDV</sequence>
<feature type="signal peptide" evidence="3">
    <location>
        <begin position="1"/>
        <end position="28"/>
    </location>
</feature>
<evidence type="ECO:0000313" key="5">
    <source>
        <dbReference type="Proteomes" id="UP001189429"/>
    </source>
</evidence>
<feature type="compositionally biased region" description="Gly residues" evidence="1">
    <location>
        <begin position="525"/>
        <end position="537"/>
    </location>
</feature>
<name>A0ABN9SL04_9DINO</name>
<organism evidence="4 5">
    <name type="scientific">Prorocentrum cordatum</name>
    <dbReference type="NCBI Taxonomy" id="2364126"/>
    <lineage>
        <taxon>Eukaryota</taxon>
        <taxon>Sar</taxon>
        <taxon>Alveolata</taxon>
        <taxon>Dinophyceae</taxon>
        <taxon>Prorocentrales</taxon>
        <taxon>Prorocentraceae</taxon>
        <taxon>Prorocentrum</taxon>
    </lineage>
</organism>
<feature type="chain" id="PRO_5045036997" evidence="3">
    <location>
        <begin position="29"/>
        <end position="537"/>
    </location>
</feature>
<keyword evidence="5" id="KW-1185">Reference proteome</keyword>
<dbReference type="Proteomes" id="UP001189429">
    <property type="component" value="Unassembled WGS sequence"/>
</dbReference>
<evidence type="ECO:0000256" key="3">
    <source>
        <dbReference type="SAM" id="SignalP"/>
    </source>
</evidence>
<keyword evidence="2" id="KW-1133">Transmembrane helix</keyword>
<keyword evidence="2" id="KW-0472">Membrane</keyword>
<keyword evidence="2" id="KW-0812">Transmembrane</keyword>
<comment type="caution">
    <text evidence="4">The sequence shown here is derived from an EMBL/GenBank/DDBJ whole genome shotgun (WGS) entry which is preliminary data.</text>
</comment>
<accession>A0ABN9SL04</accession>
<dbReference type="EMBL" id="CAUYUJ010011725">
    <property type="protein sequence ID" value="CAK0832475.1"/>
    <property type="molecule type" value="Genomic_DNA"/>
</dbReference>
<keyword evidence="3" id="KW-0732">Signal</keyword>
<evidence type="ECO:0000313" key="4">
    <source>
        <dbReference type="EMBL" id="CAK0832475.1"/>
    </source>
</evidence>
<protein>
    <submittedName>
        <fullName evidence="4">Uncharacterized protein</fullName>
    </submittedName>
</protein>
<feature type="transmembrane region" description="Helical" evidence="2">
    <location>
        <begin position="432"/>
        <end position="456"/>
    </location>
</feature>
<feature type="region of interest" description="Disordered" evidence="1">
    <location>
        <begin position="518"/>
        <end position="537"/>
    </location>
</feature>
<gene>
    <name evidence="4" type="ORF">PCOR1329_LOCUS30483</name>
</gene>
<evidence type="ECO:0000256" key="2">
    <source>
        <dbReference type="SAM" id="Phobius"/>
    </source>
</evidence>